<dbReference type="Proteomes" id="UP000198615">
    <property type="component" value="Unassembled WGS sequence"/>
</dbReference>
<feature type="transmembrane region" description="Helical" evidence="6">
    <location>
        <begin position="341"/>
        <end position="362"/>
    </location>
</feature>
<dbReference type="InterPro" id="IPR005495">
    <property type="entry name" value="LptG/LptF_permease"/>
</dbReference>
<feature type="transmembrane region" description="Helical" evidence="6">
    <location>
        <begin position="101"/>
        <end position="122"/>
    </location>
</feature>
<accession>A0A8G2EX24</accession>
<keyword evidence="8" id="KW-1185">Reference proteome</keyword>
<dbReference type="GO" id="GO:0043190">
    <property type="term" value="C:ATP-binding cassette (ABC) transporter complex"/>
    <property type="evidence" value="ECO:0007669"/>
    <property type="project" value="InterPro"/>
</dbReference>
<keyword evidence="5 6" id="KW-0472">Membrane</keyword>
<comment type="caution">
    <text evidence="7">The sequence shown here is derived from an EMBL/GenBank/DDBJ whole genome shotgun (WGS) entry which is preliminary data.</text>
</comment>
<dbReference type="PANTHER" id="PTHR33529:SF2">
    <property type="entry name" value="LIPOPOLYSACCHARIDE EXPORT SYSTEM PERMEASE PROTEIN LPTG"/>
    <property type="match status" value="1"/>
</dbReference>
<evidence type="ECO:0000313" key="7">
    <source>
        <dbReference type="EMBL" id="SDF05963.1"/>
    </source>
</evidence>
<dbReference type="NCBIfam" id="TIGR04408">
    <property type="entry name" value="LptG_lptG"/>
    <property type="match status" value="1"/>
</dbReference>
<dbReference type="OrthoDB" id="9798468at2"/>
<proteinExistence type="predicted"/>
<evidence type="ECO:0000256" key="1">
    <source>
        <dbReference type="ARBA" id="ARBA00004651"/>
    </source>
</evidence>
<protein>
    <submittedName>
        <fullName evidence="7">Lipopolysaccharide export system permease protein</fullName>
    </submittedName>
</protein>
<dbReference type="InterPro" id="IPR030923">
    <property type="entry name" value="LptG"/>
</dbReference>
<feature type="transmembrane region" description="Helical" evidence="6">
    <location>
        <begin position="15"/>
        <end position="36"/>
    </location>
</feature>
<feature type="transmembrane region" description="Helical" evidence="6">
    <location>
        <begin position="282"/>
        <end position="302"/>
    </location>
</feature>
<evidence type="ECO:0000313" key="8">
    <source>
        <dbReference type="Proteomes" id="UP000198615"/>
    </source>
</evidence>
<reference evidence="7 8" key="1">
    <citation type="submission" date="2016-10" db="EMBL/GenBank/DDBJ databases">
        <authorList>
            <person name="Varghese N."/>
            <person name="Submissions S."/>
        </authorList>
    </citation>
    <scope>NUCLEOTIDE SEQUENCE [LARGE SCALE GENOMIC DNA]</scope>
    <source>
        <strain evidence="7 8">DSM 18839</strain>
    </source>
</reference>
<keyword evidence="3 6" id="KW-0812">Transmembrane</keyword>
<sequence>MRFSWTLSGYIGRQFAVWVLGSFAAIMAIVFLLDFIELLRRGAGKENAYFLILLQMALLKLPNMARQILPFAVLFGSMLAFSRLTRTNELVVARAAGVSVWQFMMPAIMVALTLGAIKVAVLNPISSVMIERFHALEDSVLRNRADSFLSVGAGGLWLRERSDDRQVVLNARSAHEQEARLGDVMVLIFDGEDRFQRRIDAREAILADGSWTLHDVVVTTAQNRPERLDEISLPTNLTVDNIQDSFASPETMSFWELPGFIEVLENAGFSAIKHRLYWHAELASPLLMTAMVLIAATFSLRLTRRGNALSWASSGLFFGFLLYFLSDIVFALGLSARIPEVLAAWTPATVTMLLGMTSLLHLEDG</sequence>
<feature type="transmembrane region" description="Helical" evidence="6">
    <location>
        <begin position="48"/>
        <end position="81"/>
    </location>
</feature>
<dbReference type="EMBL" id="FNBW01000001">
    <property type="protein sequence ID" value="SDF05963.1"/>
    <property type="molecule type" value="Genomic_DNA"/>
</dbReference>
<keyword evidence="2" id="KW-1003">Cell membrane</keyword>
<dbReference type="RefSeq" id="WP_028793013.1">
    <property type="nucleotide sequence ID" value="NZ_FNBW01000001.1"/>
</dbReference>
<keyword evidence="4 6" id="KW-1133">Transmembrane helix</keyword>
<evidence type="ECO:0000256" key="6">
    <source>
        <dbReference type="SAM" id="Phobius"/>
    </source>
</evidence>
<evidence type="ECO:0000256" key="3">
    <source>
        <dbReference type="ARBA" id="ARBA00022692"/>
    </source>
</evidence>
<name>A0A8G2EX24_9PROT</name>
<organism evidence="7 8">
    <name type="scientific">Thalassobaculum litoreum DSM 18839</name>
    <dbReference type="NCBI Taxonomy" id="1123362"/>
    <lineage>
        <taxon>Bacteria</taxon>
        <taxon>Pseudomonadati</taxon>
        <taxon>Pseudomonadota</taxon>
        <taxon>Alphaproteobacteria</taxon>
        <taxon>Rhodospirillales</taxon>
        <taxon>Thalassobaculaceae</taxon>
        <taxon>Thalassobaculum</taxon>
    </lineage>
</organism>
<comment type="subcellular location">
    <subcellularLocation>
        <location evidence="1">Cell membrane</location>
        <topology evidence="1">Multi-pass membrane protein</topology>
    </subcellularLocation>
</comment>
<evidence type="ECO:0000256" key="5">
    <source>
        <dbReference type="ARBA" id="ARBA00023136"/>
    </source>
</evidence>
<evidence type="ECO:0000256" key="4">
    <source>
        <dbReference type="ARBA" id="ARBA00022989"/>
    </source>
</evidence>
<dbReference type="PANTHER" id="PTHR33529">
    <property type="entry name" value="SLR0882 PROTEIN-RELATED"/>
    <property type="match status" value="1"/>
</dbReference>
<dbReference type="Pfam" id="PF03739">
    <property type="entry name" value="LptF_LptG"/>
    <property type="match status" value="1"/>
</dbReference>
<dbReference type="GO" id="GO:0055085">
    <property type="term" value="P:transmembrane transport"/>
    <property type="evidence" value="ECO:0007669"/>
    <property type="project" value="InterPro"/>
</dbReference>
<feature type="transmembrane region" description="Helical" evidence="6">
    <location>
        <begin position="308"/>
        <end position="334"/>
    </location>
</feature>
<evidence type="ECO:0000256" key="2">
    <source>
        <dbReference type="ARBA" id="ARBA00022475"/>
    </source>
</evidence>
<dbReference type="GO" id="GO:0015920">
    <property type="term" value="P:lipopolysaccharide transport"/>
    <property type="evidence" value="ECO:0007669"/>
    <property type="project" value="TreeGrafter"/>
</dbReference>
<gene>
    <name evidence="7" type="ORF">SAMN05660686_00079</name>
</gene>
<dbReference type="AlphaFoldDB" id="A0A8G2EX24"/>